<protein>
    <submittedName>
        <fullName evidence="8">PDZK1 interacting protein 1</fullName>
    </submittedName>
</protein>
<feature type="compositionally biased region" description="Low complexity" evidence="6">
    <location>
        <begin position="166"/>
        <end position="200"/>
    </location>
</feature>
<feature type="transmembrane region" description="Helical" evidence="7">
    <location>
        <begin position="240"/>
        <end position="260"/>
    </location>
</feature>
<organism evidence="8 9">
    <name type="scientific">Dromaius novaehollandiae</name>
    <name type="common">Emu</name>
    <dbReference type="NCBI Taxonomy" id="8790"/>
    <lineage>
        <taxon>Eukaryota</taxon>
        <taxon>Metazoa</taxon>
        <taxon>Chordata</taxon>
        <taxon>Craniata</taxon>
        <taxon>Vertebrata</taxon>
        <taxon>Euteleostomi</taxon>
        <taxon>Archelosauria</taxon>
        <taxon>Archosauria</taxon>
        <taxon>Dinosauria</taxon>
        <taxon>Saurischia</taxon>
        <taxon>Theropoda</taxon>
        <taxon>Coelurosauria</taxon>
        <taxon>Aves</taxon>
        <taxon>Palaeognathae</taxon>
        <taxon>Casuariiformes</taxon>
        <taxon>Dromaiidae</taxon>
        <taxon>Dromaius</taxon>
    </lineage>
</organism>
<dbReference type="PANTHER" id="PTHR15296:SF1">
    <property type="entry name" value="PDZK1 INTERACTING PROTEIN 1"/>
    <property type="match status" value="1"/>
</dbReference>
<proteinExistence type="inferred from homology"/>
<dbReference type="InterPro" id="IPR031627">
    <property type="entry name" value="PDZK1IP1/SMIM24"/>
</dbReference>
<feature type="compositionally biased region" description="Low complexity" evidence="6">
    <location>
        <begin position="28"/>
        <end position="39"/>
    </location>
</feature>
<evidence type="ECO:0000256" key="7">
    <source>
        <dbReference type="SAM" id="Phobius"/>
    </source>
</evidence>
<evidence type="ECO:0000256" key="6">
    <source>
        <dbReference type="SAM" id="MobiDB-lite"/>
    </source>
</evidence>
<name>A0A8C4JQ10_DRONO</name>
<keyword evidence="2 7" id="KW-0812">Transmembrane</keyword>
<comment type="subcellular location">
    <subcellularLocation>
        <location evidence="1">Membrane</location>
        <topology evidence="1">Single-pass membrane protein</topology>
    </subcellularLocation>
</comment>
<gene>
    <name evidence="8" type="primary">PDZK1IP1</name>
</gene>
<reference evidence="8" key="2">
    <citation type="submission" date="2025-09" db="UniProtKB">
        <authorList>
            <consortium name="Ensembl"/>
        </authorList>
    </citation>
    <scope>IDENTIFICATION</scope>
</reference>
<feature type="region of interest" description="Disordered" evidence="6">
    <location>
        <begin position="101"/>
        <end position="151"/>
    </location>
</feature>
<keyword evidence="3 7" id="KW-1133">Transmembrane helix</keyword>
<comment type="similarity">
    <text evidence="5">Belongs to the PDZK1-interacting protein 1/SMIM24 family.</text>
</comment>
<sequence>FAFRSSFCSGWAAKGARPGRGWQAAALGRGSPRGPSPGRARPRFPLGAGVGAAVPPGSGALRVAAARGDFGSRRFGRIPAAPRRRAGSGEVLRLWVSLPPPARSRQAVPPRSAPSPQGSVRFKSPAPEFPASPCRAGREAAPPPGQDCNSQVRSAASRLNAFDNLPGARSRGGLRAAARPAPQGPSGCEQGTGPAAAPGPAVRPPAPAAAMPALRLVALGLLLALEPVSGQEAKRSLQQWLQGVIAVVVFLVLVAIAFVVHRFWCKEKEESVEAAVSIGGKQEAVLSNGHEGRYLTAAADFRSKESQHAYDNTWEPEEKVVITAM</sequence>
<feature type="region of interest" description="Disordered" evidence="6">
    <location>
        <begin position="14"/>
        <end position="49"/>
    </location>
</feature>
<keyword evidence="4 7" id="KW-0472">Membrane</keyword>
<dbReference type="PANTHER" id="PTHR15296">
    <property type="entry name" value="MEMBRANE-ASSOCIATED PROTEIN MAP17"/>
    <property type="match status" value="1"/>
</dbReference>
<evidence type="ECO:0000313" key="9">
    <source>
        <dbReference type="Proteomes" id="UP000694423"/>
    </source>
</evidence>
<reference evidence="8" key="1">
    <citation type="submission" date="2025-08" db="UniProtKB">
        <authorList>
            <consortium name="Ensembl"/>
        </authorList>
    </citation>
    <scope>IDENTIFICATION</scope>
</reference>
<evidence type="ECO:0000256" key="1">
    <source>
        <dbReference type="ARBA" id="ARBA00004167"/>
    </source>
</evidence>
<feature type="region of interest" description="Disordered" evidence="6">
    <location>
        <begin position="166"/>
        <end position="205"/>
    </location>
</feature>
<evidence type="ECO:0000256" key="5">
    <source>
        <dbReference type="ARBA" id="ARBA00049650"/>
    </source>
</evidence>
<dbReference type="AlphaFoldDB" id="A0A8C4JQ10"/>
<keyword evidence="9" id="KW-1185">Reference proteome</keyword>
<evidence type="ECO:0000256" key="3">
    <source>
        <dbReference type="ARBA" id="ARBA00022989"/>
    </source>
</evidence>
<accession>A0A8C4JQ10</accession>
<dbReference type="Pfam" id="PF15807">
    <property type="entry name" value="MAP17"/>
    <property type="match status" value="1"/>
</dbReference>
<evidence type="ECO:0000256" key="2">
    <source>
        <dbReference type="ARBA" id="ARBA00022692"/>
    </source>
</evidence>
<dbReference type="GO" id="GO:0016020">
    <property type="term" value="C:membrane"/>
    <property type="evidence" value="ECO:0007669"/>
    <property type="project" value="UniProtKB-SubCell"/>
</dbReference>
<dbReference type="Proteomes" id="UP000694423">
    <property type="component" value="Unplaced"/>
</dbReference>
<dbReference type="Ensembl" id="ENSDNVT00000015084.1">
    <property type="protein sequence ID" value="ENSDNVP00000012520.1"/>
    <property type="gene ID" value="ENSDNVG00000008843.1"/>
</dbReference>
<evidence type="ECO:0000256" key="4">
    <source>
        <dbReference type="ARBA" id="ARBA00023136"/>
    </source>
</evidence>
<evidence type="ECO:0000313" key="8">
    <source>
        <dbReference type="Ensembl" id="ENSDNVP00000012520.1"/>
    </source>
</evidence>